<dbReference type="RefSeq" id="WP_343075140.1">
    <property type="nucleotide sequence ID" value="NZ_JACBYW010000001.1"/>
</dbReference>
<evidence type="ECO:0000256" key="1">
    <source>
        <dbReference type="SAM" id="MobiDB-lite"/>
    </source>
</evidence>
<dbReference type="EMBL" id="JACBYW010000001">
    <property type="protein sequence ID" value="NYH77411.1"/>
    <property type="molecule type" value="Genomic_DNA"/>
</dbReference>
<proteinExistence type="predicted"/>
<reference evidence="2 3" key="1">
    <citation type="submission" date="2020-07" db="EMBL/GenBank/DDBJ databases">
        <title>Genomic Encyclopedia of Type Strains, Phase III (KMG-III): the genomes of soil and plant-associated and newly described type strains.</title>
        <authorList>
            <person name="Whitman W."/>
        </authorList>
    </citation>
    <scope>NUCLEOTIDE SEQUENCE [LARGE SCALE GENOMIC DNA]</scope>
    <source>
        <strain evidence="2 3">CECT 8576</strain>
    </source>
</reference>
<organism evidence="2 3">
    <name type="scientific">Actinopolyspora biskrensis</name>
    <dbReference type="NCBI Taxonomy" id="1470178"/>
    <lineage>
        <taxon>Bacteria</taxon>
        <taxon>Bacillati</taxon>
        <taxon>Actinomycetota</taxon>
        <taxon>Actinomycetes</taxon>
        <taxon>Actinopolysporales</taxon>
        <taxon>Actinopolysporaceae</taxon>
        <taxon>Actinopolyspora</taxon>
    </lineage>
</organism>
<comment type="caution">
    <text evidence="2">The sequence shown here is derived from an EMBL/GenBank/DDBJ whole genome shotgun (WGS) entry which is preliminary data.</text>
</comment>
<name>A0A852YRQ6_9ACTN</name>
<dbReference type="AlphaFoldDB" id="A0A852YRQ6"/>
<evidence type="ECO:0000313" key="2">
    <source>
        <dbReference type="EMBL" id="NYH77411.1"/>
    </source>
</evidence>
<accession>A0A852YRQ6</accession>
<evidence type="ECO:0000313" key="3">
    <source>
        <dbReference type="Proteomes" id="UP000548304"/>
    </source>
</evidence>
<protein>
    <submittedName>
        <fullName evidence="2">Uncharacterized protein</fullName>
    </submittedName>
</protein>
<feature type="region of interest" description="Disordered" evidence="1">
    <location>
        <begin position="17"/>
        <end position="40"/>
    </location>
</feature>
<gene>
    <name evidence="2" type="ORF">FHR84_000725</name>
</gene>
<keyword evidence="3" id="KW-1185">Reference proteome</keyword>
<sequence length="119" mass="13986">MHVLRLPDVVSCDPDVRPFPSSSEYGEWDTLPADPPEHELDLTNEDVLDALKRRERIKADWYADLNYPHGVWPPESIEQNPDLAEAWRNWFLRRSWQGIKFINGCLRIWSQESQQQQAA</sequence>
<dbReference type="Proteomes" id="UP000548304">
    <property type="component" value="Unassembled WGS sequence"/>
</dbReference>